<gene>
    <name evidence="2" type="ORF">MNBD_ACTINO01-592</name>
</gene>
<organism evidence="2">
    <name type="scientific">hydrothermal vent metagenome</name>
    <dbReference type="NCBI Taxonomy" id="652676"/>
    <lineage>
        <taxon>unclassified sequences</taxon>
        <taxon>metagenomes</taxon>
        <taxon>ecological metagenomes</taxon>
    </lineage>
</organism>
<dbReference type="EMBL" id="UOEI01000649">
    <property type="protein sequence ID" value="VAW08881.1"/>
    <property type="molecule type" value="Genomic_DNA"/>
</dbReference>
<feature type="transmembrane region" description="Helical" evidence="1">
    <location>
        <begin position="49"/>
        <end position="67"/>
    </location>
</feature>
<sequence length="79" mass="8403">MSTGKFIALSIAWVLASLTMGVVSAVFVTEILRILGIVETGSPGYSTSLNIVTFGTFAALVAVPFVFRKRFSDRDADDG</sequence>
<keyword evidence="1" id="KW-0812">Transmembrane</keyword>
<dbReference type="AlphaFoldDB" id="A0A3B0SR94"/>
<keyword evidence="1" id="KW-0472">Membrane</keyword>
<evidence type="ECO:0000256" key="1">
    <source>
        <dbReference type="SAM" id="Phobius"/>
    </source>
</evidence>
<reference evidence="2" key="1">
    <citation type="submission" date="2018-06" db="EMBL/GenBank/DDBJ databases">
        <authorList>
            <person name="Zhirakovskaya E."/>
        </authorList>
    </citation>
    <scope>NUCLEOTIDE SEQUENCE</scope>
</reference>
<proteinExistence type="predicted"/>
<evidence type="ECO:0000313" key="2">
    <source>
        <dbReference type="EMBL" id="VAW08881.1"/>
    </source>
</evidence>
<keyword evidence="1" id="KW-1133">Transmembrane helix</keyword>
<name>A0A3B0SR94_9ZZZZ</name>
<accession>A0A3B0SR94</accession>
<protein>
    <submittedName>
        <fullName evidence="2">Uncharacterized protein</fullName>
    </submittedName>
</protein>